<dbReference type="GO" id="GO:0006629">
    <property type="term" value="P:lipid metabolic process"/>
    <property type="evidence" value="ECO:0007669"/>
    <property type="project" value="InterPro"/>
</dbReference>
<feature type="domain" description="GP-PDE" evidence="2">
    <location>
        <begin position="36"/>
        <end position="280"/>
    </location>
</feature>
<reference evidence="3" key="1">
    <citation type="submission" date="2022-10" db="EMBL/GenBank/DDBJ databases">
        <title>The WGS of Solirubrobacter ginsenosidimutans DSM 21036.</title>
        <authorList>
            <person name="Jiang Z."/>
        </authorList>
    </citation>
    <scope>NUCLEOTIDE SEQUENCE</scope>
    <source>
        <strain evidence="3">DSM 21036</strain>
    </source>
</reference>
<dbReference type="CDD" id="cd08601">
    <property type="entry name" value="GDPD_SaGlpQ_like"/>
    <property type="match status" value="1"/>
</dbReference>
<feature type="signal peptide" evidence="1">
    <location>
        <begin position="1"/>
        <end position="26"/>
    </location>
</feature>
<evidence type="ECO:0000259" key="2">
    <source>
        <dbReference type="PROSITE" id="PS51704"/>
    </source>
</evidence>
<dbReference type="AlphaFoldDB" id="A0A9X3MWE6"/>
<organism evidence="3 4">
    <name type="scientific">Solirubrobacter ginsenosidimutans</name>
    <dbReference type="NCBI Taxonomy" id="490573"/>
    <lineage>
        <taxon>Bacteria</taxon>
        <taxon>Bacillati</taxon>
        <taxon>Actinomycetota</taxon>
        <taxon>Thermoleophilia</taxon>
        <taxon>Solirubrobacterales</taxon>
        <taxon>Solirubrobacteraceae</taxon>
        <taxon>Solirubrobacter</taxon>
    </lineage>
</organism>
<dbReference type="PANTHER" id="PTHR46211">
    <property type="entry name" value="GLYCEROPHOSPHORYL DIESTER PHOSPHODIESTERASE"/>
    <property type="match status" value="1"/>
</dbReference>
<proteinExistence type="predicted"/>
<dbReference type="SUPFAM" id="SSF51695">
    <property type="entry name" value="PLC-like phosphodiesterases"/>
    <property type="match status" value="1"/>
</dbReference>
<sequence length="451" mass="46445">MRFLNKVATTALVVASVAALAPAAQAQSGPEAAAAPLVVAHRGASGTRPEHTFASYDHAIELGADYIEQDLQVTSDGVLVDMHDGTLNRTTRGDAANCTGAVNTKTLAQIKTCSAGSWFGAEYVNEKVPTLEELFQRYGNTVNYYIETKQPDPADHMEEKLLALLDKYNLRTASINNWQVLIQSFSADSLKTVHAMDPRLPLIFLGNPSLATIPSYADYAVGLGPSFGSSINANWVNTAHASCLDVHPYTINTVANMQAALAAGVDGMFTNFSDLLIGLLGDRKAKGLQGAIDAKRSHDACLARNAKAPVGGTVGATLSLTLGTPAGFGAFVPGLAKDYTASTTATVVSTAGNAALSIADPSTTATGKLVNGTFSLPQGLLVDATSAAGTVAGPAATVGGSAAPTTLLNYAAPVSNDAVTVNFKQSIGAADALRTGQYAKTLTLTLATTAP</sequence>
<evidence type="ECO:0000313" key="4">
    <source>
        <dbReference type="Proteomes" id="UP001149140"/>
    </source>
</evidence>
<dbReference type="RefSeq" id="WP_270041818.1">
    <property type="nucleotide sequence ID" value="NZ_JAPDOD010000019.1"/>
</dbReference>
<dbReference type="Gene3D" id="3.20.20.190">
    <property type="entry name" value="Phosphatidylinositol (PI) phosphodiesterase"/>
    <property type="match status" value="1"/>
</dbReference>
<evidence type="ECO:0000313" key="3">
    <source>
        <dbReference type="EMBL" id="MDA0162577.1"/>
    </source>
</evidence>
<feature type="chain" id="PRO_5040870728" evidence="1">
    <location>
        <begin position="27"/>
        <end position="451"/>
    </location>
</feature>
<dbReference type="PANTHER" id="PTHR46211:SF7">
    <property type="entry name" value="GLYCEROPHOSPHODIESTER PHOSPHODIESTERASE"/>
    <property type="match status" value="1"/>
</dbReference>
<dbReference type="InterPro" id="IPR017946">
    <property type="entry name" value="PLC-like_Pdiesterase_TIM-brl"/>
</dbReference>
<accession>A0A9X3MWE6</accession>
<evidence type="ECO:0000256" key="1">
    <source>
        <dbReference type="SAM" id="SignalP"/>
    </source>
</evidence>
<dbReference type="Proteomes" id="UP001149140">
    <property type="component" value="Unassembled WGS sequence"/>
</dbReference>
<keyword evidence="4" id="KW-1185">Reference proteome</keyword>
<dbReference type="Pfam" id="PF03009">
    <property type="entry name" value="GDPD"/>
    <property type="match status" value="1"/>
</dbReference>
<name>A0A9X3MWE6_9ACTN</name>
<dbReference type="InterPro" id="IPR030395">
    <property type="entry name" value="GP_PDE_dom"/>
</dbReference>
<dbReference type="GO" id="GO:0008081">
    <property type="term" value="F:phosphoric diester hydrolase activity"/>
    <property type="evidence" value="ECO:0007669"/>
    <property type="project" value="InterPro"/>
</dbReference>
<keyword evidence="1" id="KW-0732">Signal</keyword>
<comment type="caution">
    <text evidence="3">The sequence shown here is derived from an EMBL/GenBank/DDBJ whole genome shotgun (WGS) entry which is preliminary data.</text>
</comment>
<dbReference type="EMBL" id="JAPDOD010000019">
    <property type="protein sequence ID" value="MDA0162577.1"/>
    <property type="molecule type" value="Genomic_DNA"/>
</dbReference>
<dbReference type="PROSITE" id="PS51704">
    <property type="entry name" value="GP_PDE"/>
    <property type="match status" value="1"/>
</dbReference>
<protein>
    <submittedName>
        <fullName evidence="3">Glycerophosphodiester phosphodiesterase</fullName>
    </submittedName>
</protein>
<gene>
    <name evidence="3" type="ORF">OM076_20045</name>
</gene>